<protein>
    <submittedName>
        <fullName evidence="2">DUF1311 domain-containing protein</fullName>
    </submittedName>
</protein>
<feature type="domain" description="Lysozyme inhibitor LprI-like N-terminal" evidence="1">
    <location>
        <begin position="53"/>
        <end position="157"/>
    </location>
</feature>
<dbReference type="Proteomes" id="UP000678679">
    <property type="component" value="Chromosome 1"/>
</dbReference>
<evidence type="ECO:0000313" key="2">
    <source>
        <dbReference type="EMBL" id="QWG02813.1"/>
    </source>
</evidence>
<name>A0AAX1NAV3_9BACT</name>
<dbReference type="Gene3D" id="1.20.1270.180">
    <property type="match status" value="1"/>
</dbReference>
<gene>
    <name evidence="2" type="ORF">KMW28_04340</name>
</gene>
<dbReference type="EMBL" id="CP076132">
    <property type="protein sequence ID" value="QWG02813.1"/>
    <property type="molecule type" value="Genomic_DNA"/>
</dbReference>
<evidence type="ECO:0000259" key="1">
    <source>
        <dbReference type="Pfam" id="PF07007"/>
    </source>
</evidence>
<proteinExistence type="predicted"/>
<keyword evidence="3" id="KW-1185">Reference proteome</keyword>
<organism evidence="2 3">
    <name type="scientific">Flammeovirga yaeyamensis</name>
    <dbReference type="NCBI Taxonomy" id="367791"/>
    <lineage>
        <taxon>Bacteria</taxon>
        <taxon>Pseudomonadati</taxon>
        <taxon>Bacteroidota</taxon>
        <taxon>Cytophagia</taxon>
        <taxon>Cytophagales</taxon>
        <taxon>Flammeovirgaceae</taxon>
        <taxon>Flammeovirga</taxon>
    </lineage>
</organism>
<accession>A0AAX1NAV3</accession>
<dbReference type="PROSITE" id="PS51257">
    <property type="entry name" value="PROKAR_LIPOPROTEIN"/>
    <property type="match status" value="1"/>
</dbReference>
<sequence length="166" mass="19812">MTKLFKQLTFLFFITISCSQIEETNEDSNSSSKSIESKNQFQKIDERFDCYNGSQLELNICSLKEFEYYDSLMNKVYNELIVKLDHQSDIVSHYENKKEYNELKSYKLAIIESQKNWMLQRELNALILSKKYSGGTIEVLEMNKQRISDTQERIQFLETLYEYEIE</sequence>
<evidence type="ECO:0000313" key="3">
    <source>
        <dbReference type="Proteomes" id="UP000678679"/>
    </source>
</evidence>
<dbReference type="AlphaFoldDB" id="A0AAX1NAV3"/>
<dbReference type="KEGG" id="fya:KMW28_04340"/>
<dbReference type="InterPro" id="IPR009739">
    <property type="entry name" value="LprI-like_N"/>
</dbReference>
<dbReference type="RefSeq" id="WP_169664306.1">
    <property type="nucleotide sequence ID" value="NZ_CP076132.1"/>
</dbReference>
<reference evidence="2 3" key="1">
    <citation type="submission" date="2021-05" db="EMBL/GenBank/DDBJ databases">
        <title>Comparative genomic studies on the polysaccharide-degrading batcterial strains of the Flammeovirga genus.</title>
        <authorList>
            <person name="Zewei F."/>
            <person name="Zheng Z."/>
            <person name="Yu L."/>
            <person name="Ruyue G."/>
            <person name="Yanhong M."/>
            <person name="Yuanyuan C."/>
            <person name="Jingyan G."/>
            <person name="Wenjun H."/>
        </authorList>
    </citation>
    <scope>NUCLEOTIDE SEQUENCE [LARGE SCALE GENOMIC DNA]</scope>
    <source>
        <strain evidence="2 3">NBRC:100898</strain>
    </source>
</reference>
<dbReference type="Pfam" id="PF07007">
    <property type="entry name" value="LprI"/>
    <property type="match status" value="1"/>
</dbReference>